<evidence type="ECO:0000313" key="16">
    <source>
        <dbReference type="Proteomes" id="UP000198666"/>
    </source>
</evidence>
<keyword evidence="11 14" id="KW-0739">Sodium transport</keyword>
<dbReference type="PROSITE" id="PS50283">
    <property type="entry name" value="NA_SOLUT_SYMP_3"/>
    <property type="match status" value="1"/>
</dbReference>
<feature type="transmembrane region" description="Helical" evidence="14">
    <location>
        <begin position="364"/>
        <end position="385"/>
    </location>
</feature>
<dbReference type="PANTHER" id="PTHR48086:SF3">
    <property type="entry name" value="SODIUM_PROLINE SYMPORTER"/>
    <property type="match status" value="1"/>
</dbReference>
<sequence>MIATFIVYLVAVFIIGYTAEKFITKGEEGFYLGDRNFGSFSTAISAGATDSSGWIFIGAAGQAYIAGISTMWMLPGFLIGYFVNWFVVAPRLRKFSEKSEALSMSDYFEKRFHDKSHLLKVTSSLIIVIFFIAYMGSQLSAAGKTLDAVIDFDFNTGLVLSGIFVLGYSILGGYRSVMITDVTQGLIMLGVLLGFPIYMIFFQLGGPDVFFNTIASIDPLLVSPAAGNVGSLALGIIIGHIAFGFGVPGQPHISQRFLSAKDGQTIKQGSIIAMAWIIITMTGANLLGLIGRVLLPNLDDPEYVFPTVALDVSHPIVAGIIVGAIFAAIQSTFSSQLMVTTQAIASDIWKSFSKRQYTSKQTLFISRSAMVVLTLLSIGIALLNLESVFALVQYAWAGLAASFAPVLLFSLYSDIATKWGAFWSMITGSVVTVIWKGFGLDTYIYEIIPGLAISTIVLLAVSMLTKKHDASPTKEESMNL</sequence>
<dbReference type="NCBIfam" id="TIGR00813">
    <property type="entry name" value="sss"/>
    <property type="match status" value="1"/>
</dbReference>
<keyword evidence="6 14" id="KW-0769">Symport</keyword>
<dbReference type="InterPro" id="IPR011851">
    <property type="entry name" value="Na/Pro_symporter"/>
</dbReference>
<evidence type="ECO:0000256" key="12">
    <source>
        <dbReference type="ARBA" id="ARBA00033708"/>
    </source>
</evidence>
<keyword evidence="10 14" id="KW-0472">Membrane</keyword>
<keyword evidence="8 14" id="KW-0915">Sodium</keyword>
<keyword evidence="7 14" id="KW-1133">Transmembrane helix</keyword>
<feature type="transmembrane region" description="Helical" evidence="14">
    <location>
        <begin position="118"/>
        <end position="136"/>
    </location>
</feature>
<reference evidence="16" key="1">
    <citation type="submission" date="2016-10" db="EMBL/GenBank/DDBJ databases">
        <authorList>
            <person name="Varghese N."/>
            <person name="Submissions S."/>
        </authorList>
    </citation>
    <scope>NUCLEOTIDE SEQUENCE [LARGE SCALE GENOMIC DNA]</scope>
    <source>
        <strain evidence="16">DSM 21620</strain>
    </source>
</reference>
<dbReference type="OrthoDB" id="9810181at2"/>
<dbReference type="CDD" id="cd11475">
    <property type="entry name" value="SLC5sbd_PutP"/>
    <property type="match status" value="1"/>
</dbReference>
<name>A0A1G6HXF4_9BACI</name>
<feature type="transmembrane region" description="Helical" evidence="14">
    <location>
        <begin position="63"/>
        <end position="88"/>
    </location>
</feature>
<evidence type="ECO:0000256" key="9">
    <source>
        <dbReference type="ARBA" id="ARBA00023065"/>
    </source>
</evidence>
<evidence type="ECO:0000256" key="13">
    <source>
        <dbReference type="RuleBase" id="RU362091"/>
    </source>
</evidence>
<feature type="transmembrane region" description="Helical" evidence="14">
    <location>
        <begin position="186"/>
        <end position="205"/>
    </location>
</feature>
<gene>
    <name evidence="15" type="ORF">SAMN05421663_10162</name>
</gene>
<comment type="subcellular location">
    <subcellularLocation>
        <location evidence="1 14">Cell membrane</location>
        <topology evidence="1 14">Multi-pass membrane protein</topology>
    </subcellularLocation>
</comment>
<keyword evidence="9 14" id="KW-0406">Ion transport</keyword>
<feature type="transmembrane region" description="Helical" evidence="14">
    <location>
        <begin position="6"/>
        <end position="24"/>
    </location>
</feature>
<dbReference type="InterPro" id="IPR050277">
    <property type="entry name" value="Sodium:Solute_Symporter"/>
</dbReference>
<dbReference type="GO" id="GO:0031402">
    <property type="term" value="F:sodium ion binding"/>
    <property type="evidence" value="ECO:0007669"/>
    <property type="project" value="UniProtKB-UniRule"/>
</dbReference>
<organism evidence="15 16">
    <name type="scientific">Terribacillus halophilus</name>
    <dbReference type="NCBI Taxonomy" id="361279"/>
    <lineage>
        <taxon>Bacteria</taxon>
        <taxon>Bacillati</taxon>
        <taxon>Bacillota</taxon>
        <taxon>Bacilli</taxon>
        <taxon>Bacillales</taxon>
        <taxon>Bacillaceae</taxon>
        <taxon>Terribacillus</taxon>
    </lineage>
</organism>
<evidence type="ECO:0000256" key="7">
    <source>
        <dbReference type="ARBA" id="ARBA00022989"/>
    </source>
</evidence>
<proteinExistence type="inferred from homology"/>
<dbReference type="GO" id="GO:0005886">
    <property type="term" value="C:plasma membrane"/>
    <property type="evidence" value="ECO:0007669"/>
    <property type="project" value="UniProtKB-SubCell"/>
</dbReference>
<dbReference type="EMBL" id="FMZB01000001">
    <property type="protein sequence ID" value="SDB98818.1"/>
    <property type="molecule type" value="Genomic_DNA"/>
</dbReference>
<evidence type="ECO:0000256" key="4">
    <source>
        <dbReference type="ARBA" id="ARBA00022475"/>
    </source>
</evidence>
<dbReference type="AlphaFoldDB" id="A0A1G6HXF4"/>
<evidence type="ECO:0000256" key="3">
    <source>
        <dbReference type="ARBA" id="ARBA00022448"/>
    </source>
</evidence>
<feature type="transmembrane region" description="Helical" evidence="14">
    <location>
        <begin position="225"/>
        <end position="248"/>
    </location>
</feature>
<evidence type="ECO:0000256" key="1">
    <source>
        <dbReference type="ARBA" id="ARBA00004651"/>
    </source>
</evidence>
<feature type="transmembrane region" description="Helical" evidence="14">
    <location>
        <begin position="419"/>
        <end position="438"/>
    </location>
</feature>
<dbReference type="RefSeq" id="WP_093724851.1">
    <property type="nucleotide sequence ID" value="NZ_FMZB01000001.1"/>
</dbReference>
<comment type="function">
    <text evidence="14">Catalyzes the sodium-dependent uptake of extracellular L-proline.</text>
</comment>
<feature type="transmembrane region" description="Helical" evidence="14">
    <location>
        <begin position="269"/>
        <end position="291"/>
    </location>
</feature>
<keyword evidence="4 14" id="KW-1003">Cell membrane</keyword>
<dbReference type="InterPro" id="IPR038377">
    <property type="entry name" value="Na/Glc_symporter_sf"/>
</dbReference>
<evidence type="ECO:0000256" key="14">
    <source>
        <dbReference type="RuleBase" id="RU366012"/>
    </source>
</evidence>
<dbReference type="Gene3D" id="1.20.1730.10">
    <property type="entry name" value="Sodium/glucose cotransporter"/>
    <property type="match status" value="1"/>
</dbReference>
<keyword evidence="5 14" id="KW-0812">Transmembrane</keyword>
<dbReference type="GO" id="GO:0015824">
    <property type="term" value="P:proline transport"/>
    <property type="evidence" value="ECO:0007669"/>
    <property type="project" value="UniProtKB-UniRule"/>
</dbReference>
<evidence type="ECO:0000256" key="6">
    <source>
        <dbReference type="ARBA" id="ARBA00022847"/>
    </source>
</evidence>
<keyword evidence="3 14" id="KW-0813">Transport</keyword>
<evidence type="ECO:0000256" key="5">
    <source>
        <dbReference type="ARBA" id="ARBA00022692"/>
    </source>
</evidence>
<evidence type="ECO:0000256" key="8">
    <source>
        <dbReference type="ARBA" id="ARBA00023053"/>
    </source>
</evidence>
<feature type="transmembrane region" description="Helical" evidence="14">
    <location>
        <begin position="391"/>
        <end position="412"/>
    </location>
</feature>
<comment type="catalytic activity">
    <reaction evidence="12">
        <text>L-proline(in) + Na(+)(in) = L-proline(out) + Na(+)(out)</text>
        <dbReference type="Rhea" id="RHEA:28967"/>
        <dbReference type="ChEBI" id="CHEBI:29101"/>
        <dbReference type="ChEBI" id="CHEBI:60039"/>
    </reaction>
</comment>
<keyword evidence="16" id="KW-1185">Reference proteome</keyword>
<dbReference type="Proteomes" id="UP000198666">
    <property type="component" value="Unassembled WGS sequence"/>
</dbReference>
<feature type="transmembrane region" description="Helical" evidence="14">
    <location>
        <begin position="156"/>
        <end position="174"/>
    </location>
</feature>
<evidence type="ECO:0000256" key="2">
    <source>
        <dbReference type="ARBA" id="ARBA00006434"/>
    </source>
</evidence>
<dbReference type="STRING" id="361279.SAMN05421663_10162"/>
<accession>A0A1G6HXF4</accession>
<feature type="transmembrane region" description="Helical" evidence="14">
    <location>
        <begin position="303"/>
        <end position="329"/>
    </location>
</feature>
<evidence type="ECO:0000256" key="10">
    <source>
        <dbReference type="ARBA" id="ARBA00023136"/>
    </source>
</evidence>
<evidence type="ECO:0000256" key="11">
    <source>
        <dbReference type="ARBA" id="ARBA00023201"/>
    </source>
</evidence>
<keyword evidence="14" id="KW-0029">Amino-acid transport</keyword>
<dbReference type="InterPro" id="IPR001734">
    <property type="entry name" value="Na/solute_symporter"/>
</dbReference>
<protein>
    <recommendedName>
        <fullName evidence="14">Sodium/proline symporter</fullName>
    </recommendedName>
    <alternativeName>
        <fullName evidence="14">Proline permease</fullName>
    </alternativeName>
</protein>
<comment type="similarity">
    <text evidence="2 13">Belongs to the sodium:solute symporter (SSF) (TC 2.A.21) family.</text>
</comment>
<dbReference type="PANTHER" id="PTHR48086">
    <property type="entry name" value="SODIUM/PROLINE SYMPORTER-RELATED"/>
    <property type="match status" value="1"/>
</dbReference>
<evidence type="ECO:0000313" key="15">
    <source>
        <dbReference type="EMBL" id="SDB98818.1"/>
    </source>
</evidence>
<dbReference type="Pfam" id="PF00474">
    <property type="entry name" value="SSF"/>
    <property type="match status" value="1"/>
</dbReference>
<dbReference type="GO" id="GO:0005298">
    <property type="term" value="F:proline:sodium symporter activity"/>
    <property type="evidence" value="ECO:0007669"/>
    <property type="project" value="UniProtKB-UniRule"/>
</dbReference>
<feature type="transmembrane region" description="Helical" evidence="14">
    <location>
        <begin position="444"/>
        <end position="464"/>
    </location>
</feature>